<protein>
    <submittedName>
        <fullName evidence="2">Uncharacterized protein</fullName>
    </submittedName>
</protein>
<gene>
    <name evidence="2" type="ORF">ACFPYI_16600</name>
</gene>
<reference evidence="2 3" key="1">
    <citation type="journal article" date="2019" name="Int. J. Syst. Evol. Microbiol.">
        <title>The Global Catalogue of Microorganisms (GCM) 10K type strain sequencing project: providing services to taxonomists for standard genome sequencing and annotation.</title>
        <authorList>
            <consortium name="The Broad Institute Genomics Platform"/>
            <consortium name="The Broad Institute Genome Sequencing Center for Infectious Disease"/>
            <person name="Wu L."/>
            <person name="Ma J."/>
        </authorList>
    </citation>
    <scope>NUCLEOTIDE SEQUENCE [LARGE SCALE GENOMIC DNA]</scope>
    <source>
        <strain evidence="2 3">CGMCC 1.12543</strain>
    </source>
</reference>
<organism evidence="2 3">
    <name type="scientific">Halomarina salina</name>
    <dbReference type="NCBI Taxonomy" id="1872699"/>
    <lineage>
        <taxon>Archaea</taxon>
        <taxon>Methanobacteriati</taxon>
        <taxon>Methanobacteriota</taxon>
        <taxon>Stenosarchaea group</taxon>
        <taxon>Halobacteria</taxon>
        <taxon>Halobacteriales</taxon>
        <taxon>Natronomonadaceae</taxon>
        <taxon>Halomarina</taxon>
    </lineage>
</organism>
<feature type="region of interest" description="Disordered" evidence="1">
    <location>
        <begin position="1"/>
        <end position="46"/>
    </location>
</feature>
<dbReference type="RefSeq" id="WP_247416937.1">
    <property type="nucleotide sequence ID" value="NZ_JALLGW010000001.1"/>
</dbReference>
<dbReference type="AlphaFoldDB" id="A0ABD5RS29"/>
<comment type="caution">
    <text evidence="2">The sequence shown here is derived from an EMBL/GenBank/DDBJ whole genome shotgun (WGS) entry which is preliminary data.</text>
</comment>
<proteinExistence type="predicted"/>
<dbReference type="Proteomes" id="UP001596099">
    <property type="component" value="Unassembled WGS sequence"/>
</dbReference>
<evidence type="ECO:0000313" key="2">
    <source>
        <dbReference type="EMBL" id="MFC5972955.1"/>
    </source>
</evidence>
<sequence>MTRGKIGSAMADHDVGTEEPATNDGAVGTSTPAAERSAAGASDAGANRRWTPRDLLWLLDGAWTATTVVNRLVATREAAEVIVFENEGGVRVTTRVDGDVVGVHEASALTDALDGVRADLREAGV</sequence>
<accession>A0ABD5RS29</accession>
<evidence type="ECO:0000313" key="3">
    <source>
        <dbReference type="Proteomes" id="UP001596099"/>
    </source>
</evidence>
<feature type="compositionally biased region" description="Low complexity" evidence="1">
    <location>
        <begin position="33"/>
        <end position="45"/>
    </location>
</feature>
<keyword evidence="3" id="KW-1185">Reference proteome</keyword>
<evidence type="ECO:0000256" key="1">
    <source>
        <dbReference type="SAM" id="MobiDB-lite"/>
    </source>
</evidence>
<name>A0ABD5RS29_9EURY</name>
<dbReference type="EMBL" id="JBHSQH010000001">
    <property type="protein sequence ID" value="MFC5972955.1"/>
    <property type="molecule type" value="Genomic_DNA"/>
</dbReference>